<dbReference type="GO" id="GO:0016746">
    <property type="term" value="F:acyltransferase activity"/>
    <property type="evidence" value="ECO:0007669"/>
    <property type="project" value="UniProtKB-KW"/>
</dbReference>
<dbReference type="InterPro" id="IPR028009">
    <property type="entry name" value="ESCO_Acetyltransf_dom"/>
</dbReference>
<feature type="domain" description="N-acetyltransferase ESCO acetyl-transferase" evidence="12">
    <location>
        <begin position="221"/>
        <end position="285"/>
    </location>
</feature>
<evidence type="ECO:0000313" key="14">
    <source>
        <dbReference type="Proteomes" id="UP001608902"/>
    </source>
</evidence>
<keyword evidence="7" id="KW-0539">Nucleus</keyword>
<organism evidence="13 14">
    <name type="scientific">Gnathostoma spinigerum</name>
    <dbReference type="NCBI Taxonomy" id="75299"/>
    <lineage>
        <taxon>Eukaryota</taxon>
        <taxon>Metazoa</taxon>
        <taxon>Ecdysozoa</taxon>
        <taxon>Nematoda</taxon>
        <taxon>Chromadorea</taxon>
        <taxon>Rhabditida</taxon>
        <taxon>Spirurina</taxon>
        <taxon>Gnathostomatomorpha</taxon>
        <taxon>Gnathostomatoidea</taxon>
        <taxon>Gnathostomatidae</taxon>
        <taxon>Gnathostoma</taxon>
    </lineage>
</organism>
<dbReference type="Proteomes" id="UP001608902">
    <property type="component" value="Unassembled WGS sequence"/>
</dbReference>
<keyword evidence="3" id="KW-0808">Transferase</keyword>
<keyword evidence="14" id="KW-1185">Reference proteome</keyword>
<evidence type="ECO:0000256" key="4">
    <source>
        <dbReference type="ARBA" id="ARBA00022723"/>
    </source>
</evidence>
<evidence type="ECO:0000256" key="10">
    <source>
        <dbReference type="SAM" id="MobiDB-lite"/>
    </source>
</evidence>
<reference evidence="13 14" key="1">
    <citation type="submission" date="2024-08" db="EMBL/GenBank/DDBJ databases">
        <title>Gnathostoma spinigerum genome.</title>
        <authorList>
            <person name="Gonzalez-Bertolin B."/>
            <person name="Monzon S."/>
            <person name="Zaballos A."/>
            <person name="Jimenez P."/>
            <person name="Dekumyoy P."/>
            <person name="Varona S."/>
            <person name="Cuesta I."/>
            <person name="Sumanam S."/>
            <person name="Adisakwattana P."/>
            <person name="Gasser R.B."/>
            <person name="Hernandez-Gonzalez A."/>
            <person name="Young N.D."/>
            <person name="Perteguer M.J."/>
        </authorList>
    </citation>
    <scope>NUCLEOTIDE SEQUENCE [LARGE SCALE GENOMIC DNA]</scope>
    <source>
        <strain evidence="13">AL3</strain>
        <tissue evidence="13">Liver</tissue>
    </source>
</reference>
<dbReference type="EMBL" id="JBGFUD010007464">
    <property type="protein sequence ID" value="MFH4981565.1"/>
    <property type="molecule type" value="Genomic_DNA"/>
</dbReference>
<sequence>MYMSRQSLLTDFFSSSSGSNGRISHLRSQSSSPLSSSDRGTARNRRSVRREDTSQLIIDAGQKLIGVQYCKECRMSYDIDSLSDCLRHSKYHSRFNTTEWFSVRFKQLDLWKSSCDYIYDNTGYSFNIKASTRTSIRARLEEVVSECVNIELGYAPDLPVWDSLGRREAWMYVSHNVAQPRHPFIGAIVMVEPVSKESLFFINDTGSCLQEASLESEGPWMGVERLWVHHLLRGQRIATRLLDYARRYFCLLGALPRQNIAFNSPTHLGSLFARNYCACSSVLAYKKTTGI</sequence>
<evidence type="ECO:0000256" key="5">
    <source>
        <dbReference type="ARBA" id="ARBA00022771"/>
    </source>
</evidence>
<evidence type="ECO:0000256" key="3">
    <source>
        <dbReference type="ARBA" id="ARBA00022679"/>
    </source>
</evidence>
<evidence type="ECO:0000256" key="7">
    <source>
        <dbReference type="ARBA" id="ARBA00023242"/>
    </source>
</evidence>
<evidence type="ECO:0000256" key="6">
    <source>
        <dbReference type="ARBA" id="ARBA00022833"/>
    </source>
</evidence>
<protein>
    <recommendedName>
        <fullName evidence="15">N-acetyltransferase ECO1</fullName>
    </recommendedName>
</protein>
<comment type="similarity">
    <text evidence="2">Belongs to the acetyltransferase family. ECO subfamily.</text>
</comment>
<dbReference type="Pfam" id="PF13880">
    <property type="entry name" value="Acetyltransf_13"/>
    <property type="match status" value="1"/>
</dbReference>
<dbReference type="GO" id="GO:0008270">
    <property type="term" value="F:zinc ion binding"/>
    <property type="evidence" value="ECO:0007669"/>
    <property type="project" value="UniProtKB-KW"/>
</dbReference>
<comment type="subcellular location">
    <subcellularLocation>
        <location evidence="1">Nucleus</location>
    </subcellularLocation>
</comment>
<dbReference type="GO" id="GO:0005634">
    <property type="term" value="C:nucleus"/>
    <property type="evidence" value="ECO:0007669"/>
    <property type="project" value="UniProtKB-SubCell"/>
</dbReference>
<dbReference type="Pfam" id="PF13878">
    <property type="entry name" value="zf-C2H2_3"/>
    <property type="match status" value="1"/>
</dbReference>
<keyword evidence="4" id="KW-0479">Metal-binding</keyword>
<dbReference type="PANTHER" id="PTHR45884:SF2">
    <property type="entry name" value="N-ACETYLTRANSFERASE ECO"/>
    <property type="match status" value="1"/>
</dbReference>
<evidence type="ECO:0008006" key="15">
    <source>
        <dbReference type="Google" id="ProtNLM"/>
    </source>
</evidence>
<dbReference type="PANTHER" id="PTHR45884">
    <property type="entry name" value="N-ACETYLTRANSFERASE ECO"/>
    <property type="match status" value="1"/>
</dbReference>
<keyword evidence="5" id="KW-0863">Zinc-finger</keyword>
<evidence type="ECO:0000256" key="1">
    <source>
        <dbReference type="ARBA" id="ARBA00004123"/>
    </source>
</evidence>
<name>A0ABD6EPV9_9BILA</name>
<evidence type="ECO:0000313" key="13">
    <source>
        <dbReference type="EMBL" id="MFH4981565.1"/>
    </source>
</evidence>
<keyword evidence="6" id="KW-0862">Zinc</keyword>
<keyword evidence="8" id="KW-0131">Cell cycle</keyword>
<dbReference type="AlphaFoldDB" id="A0ABD6EPV9"/>
<feature type="compositionally biased region" description="Low complexity" evidence="10">
    <location>
        <begin position="26"/>
        <end position="37"/>
    </location>
</feature>
<comment type="caution">
    <text evidence="13">The sequence shown here is derived from an EMBL/GenBank/DDBJ whole genome shotgun (WGS) entry which is preliminary data.</text>
</comment>
<evidence type="ECO:0000259" key="11">
    <source>
        <dbReference type="Pfam" id="PF13878"/>
    </source>
</evidence>
<feature type="domain" description="N-acetyltransferase ESCO zinc-finger" evidence="11">
    <location>
        <begin position="55"/>
        <end position="94"/>
    </location>
</feature>
<accession>A0ABD6EPV9</accession>
<keyword evidence="9" id="KW-0012">Acyltransferase</keyword>
<evidence type="ECO:0000256" key="2">
    <source>
        <dbReference type="ARBA" id="ARBA00005816"/>
    </source>
</evidence>
<feature type="region of interest" description="Disordered" evidence="10">
    <location>
        <begin position="14"/>
        <end position="50"/>
    </location>
</feature>
<proteinExistence type="inferred from homology"/>
<evidence type="ECO:0000256" key="8">
    <source>
        <dbReference type="ARBA" id="ARBA00023306"/>
    </source>
</evidence>
<evidence type="ECO:0000259" key="12">
    <source>
        <dbReference type="Pfam" id="PF13880"/>
    </source>
</evidence>
<gene>
    <name evidence="13" type="ORF">AB6A40_008274</name>
</gene>
<dbReference type="InterPro" id="IPR028005">
    <property type="entry name" value="AcTrfase_ESCO_Znf_dom"/>
</dbReference>
<evidence type="ECO:0000256" key="9">
    <source>
        <dbReference type="ARBA" id="ARBA00023315"/>
    </source>
</evidence>